<accession>A0A4Q1BJ25</accession>
<reference evidence="2 3" key="1">
    <citation type="submission" date="2016-06" db="EMBL/GenBank/DDBJ databases">
        <title>Evolution of pathogenesis and genome organization in the Tremellales.</title>
        <authorList>
            <person name="Cuomo C."/>
            <person name="Litvintseva A."/>
            <person name="Heitman J."/>
            <person name="Chen Y."/>
            <person name="Sun S."/>
            <person name="Springer D."/>
            <person name="Dromer F."/>
            <person name="Young S."/>
            <person name="Zeng Q."/>
            <person name="Chapman S."/>
            <person name="Gujja S."/>
            <person name="Saif S."/>
            <person name="Birren B."/>
        </authorList>
    </citation>
    <scope>NUCLEOTIDE SEQUENCE [LARGE SCALE GENOMIC DNA]</scope>
    <source>
        <strain evidence="2 3">ATCC 28783</strain>
    </source>
</reference>
<evidence type="ECO:0000256" key="1">
    <source>
        <dbReference type="SAM" id="MobiDB-lite"/>
    </source>
</evidence>
<name>A0A4Q1BJ25_TREME</name>
<dbReference type="Proteomes" id="UP000289152">
    <property type="component" value="Unassembled WGS sequence"/>
</dbReference>
<gene>
    <name evidence="2" type="ORF">M231_05052</name>
</gene>
<organism evidence="2 3">
    <name type="scientific">Tremella mesenterica</name>
    <name type="common">Jelly fungus</name>
    <dbReference type="NCBI Taxonomy" id="5217"/>
    <lineage>
        <taxon>Eukaryota</taxon>
        <taxon>Fungi</taxon>
        <taxon>Dikarya</taxon>
        <taxon>Basidiomycota</taxon>
        <taxon>Agaricomycotina</taxon>
        <taxon>Tremellomycetes</taxon>
        <taxon>Tremellales</taxon>
        <taxon>Tremellaceae</taxon>
        <taxon>Tremella</taxon>
    </lineage>
</organism>
<feature type="compositionally biased region" description="Polar residues" evidence="1">
    <location>
        <begin position="308"/>
        <end position="318"/>
    </location>
</feature>
<sequence>MDPSTTTDTVKHTRQPCTPEDTVRALGNRFRDAFDSMQVQDDGVGSSPPTTSTLGLWTIIKATRQRYQPETFKPPLTVRPVDTLEPLMVHDRFQQWMDDLDTFALLQTRVGSPNRSLVDRTRLALKQILPLTVHIELNGLTYEDLEPIRTLLRSGMTYAVPPNEPPLTAEIIHCLITVYQLVDRSENPAGKLLRMGVEDLTMAVLHPYSHYYASYKAYNESPWRQAYMLRSNLIGNKRPGSRSSGPNSPLSQSSSKPATPRTSPNTQIGNISNPSLPFIHSLPSGHVLPGHGPGTSSTPAGPSALGLTLNTTGLSPNR</sequence>
<protein>
    <submittedName>
        <fullName evidence="2">Uncharacterized protein</fullName>
    </submittedName>
</protein>
<dbReference type="InParanoid" id="A0A4Q1BJ25"/>
<comment type="caution">
    <text evidence="2">The sequence shown here is derived from an EMBL/GenBank/DDBJ whole genome shotgun (WGS) entry which is preliminary data.</text>
</comment>
<keyword evidence="3" id="KW-1185">Reference proteome</keyword>
<dbReference type="AlphaFoldDB" id="A0A4Q1BJ25"/>
<feature type="region of interest" description="Disordered" evidence="1">
    <location>
        <begin position="234"/>
        <end position="318"/>
    </location>
</feature>
<feature type="compositionally biased region" description="Polar residues" evidence="1">
    <location>
        <begin position="260"/>
        <end position="275"/>
    </location>
</feature>
<evidence type="ECO:0000313" key="2">
    <source>
        <dbReference type="EMBL" id="RXK37640.1"/>
    </source>
</evidence>
<evidence type="ECO:0000313" key="3">
    <source>
        <dbReference type="Proteomes" id="UP000289152"/>
    </source>
</evidence>
<proteinExistence type="predicted"/>
<dbReference type="EMBL" id="SDIL01000063">
    <property type="protein sequence ID" value="RXK37640.1"/>
    <property type="molecule type" value="Genomic_DNA"/>
</dbReference>
<feature type="compositionally biased region" description="Low complexity" evidence="1">
    <location>
        <begin position="237"/>
        <end position="257"/>
    </location>
</feature>